<dbReference type="InterPro" id="IPR036388">
    <property type="entry name" value="WH-like_DNA-bd_sf"/>
</dbReference>
<dbReference type="RefSeq" id="WP_259082968.1">
    <property type="nucleotide sequence ID" value="NZ_JANTYZ010000001.1"/>
</dbReference>
<keyword evidence="3" id="KW-0731">Sigma factor</keyword>
<dbReference type="EMBL" id="JANTYZ010000001">
    <property type="protein sequence ID" value="MCS3863622.1"/>
    <property type="molecule type" value="Genomic_DNA"/>
</dbReference>
<evidence type="ECO:0000256" key="1">
    <source>
        <dbReference type="ARBA" id="ARBA00010641"/>
    </source>
</evidence>
<evidence type="ECO:0000256" key="5">
    <source>
        <dbReference type="ARBA" id="ARBA00023163"/>
    </source>
</evidence>
<keyword evidence="4" id="KW-0238">DNA-binding</keyword>
<evidence type="ECO:0000259" key="6">
    <source>
        <dbReference type="Pfam" id="PF04542"/>
    </source>
</evidence>
<gene>
    <name evidence="8" type="ORF">GGP82_000153</name>
</gene>
<keyword evidence="5" id="KW-0804">Transcription</keyword>
<reference evidence="8" key="1">
    <citation type="submission" date="2022-08" db="EMBL/GenBank/DDBJ databases">
        <title>Genomic Encyclopedia of Type Strains, Phase V (KMG-V): Genome sequencing to study the core and pangenomes of soil and plant-associated prokaryotes.</title>
        <authorList>
            <person name="Whitman W."/>
        </authorList>
    </citation>
    <scope>NUCLEOTIDE SEQUENCE</scope>
    <source>
        <strain evidence="8">SP2016B</strain>
    </source>
</reference>
<sequence length="184" mass="21141">MPESAFDPDRVRDAQNGDEQARNGLLRRLEPILRGYFIKRIGAEADVDDLVQNTLVRIHESLDDLEKPGSLKSFAMKAALFELQDYYRGRYDMKEHLRDPDLPLGQSTDPEDRSAQVDVEKALDALTPKAQRIMELREYGYLYREIAQMLDTTEAAVKMQVKRAFETMKDALTALLLLAWFFGL</sequence>
<proteinExistence type="inferred from homology"/>
<dbReference type="AlphaFoldDB" id="A0A9X2R7L2"/>
<dbReference type="NCBIfam" id="TIGR02937">
    <property type="entry name" value="sigma70-ECF"/>
    <property type="match status" value="1"/>
</dbReference>
<evidence type="ECO:0000256" key="4">
    <source>
        <dbReference type="ARBA" id="ARBA00023125"/>
    </source>
</evidence>
<comment type="caution">
    <text evidence="8">The sequence shown here is derived from an EMBL/GenBank/DDBJ whole genome shotgun (WGS) entry which is preliminary data.</text>
</comment>
<dbReference type="PANTHER" id="PTHR43133:SF8">
    <property type="entry name" value="RNA POLYMERASE SIGMA FACTOR HI_1459-RELATED"/>
    <property type="match status" value="1"/>
</dbReference>
<dbReference type="InterPro" id="IPR013324">
    <property type="entry name" value="RNA_pol_sigma_r3/r4-like"/>
</dbReference>
<dbReference type="GO" id="GO:0003677">
    <property type="term" value="F:DNA binding"/>
    <property type="evidence" value="ECO:0007669"/>
    <property type="project" value="UniProtKB-KW"/>
</dbReference>
<dbReference type="Pfam" id="PF04542">
    <property type="entry name" value="Sigma70_r2"/>
    <property type="match status" value="1"/>
</dbReference>
<feature type="domain" description="RNA polymerase sigma factor 70 region 4 type 2" evidence="7">
    <location>
        <begin position="118"/>
        <end position="167"/>
    </location>
</feature>
<protein>
    <submittedName>
        <fullName evidence="8">RNA polymerase sigma-70 factor (ECF subfamily)</fullName>
    </submittedName>
</protein>
<dbReference type="InterPro" id="IPR007627">
    <property type="entry name" value="RNA_pol_sigma70_r2"/>
</dbReference>
<evidence type="ECO:0000313" key="8">
    <source>
        <dbReference type="EMBL" id="MCS3863622.1"/>
    </source>
</evidence>
<dbReference type="Proteomes" id="UP001155034">
    <property type="component" value="Unassembled WGS sequence"/>
</dbReference>
<keyword evidence="2" id="KW-0805">Transcription regulation</keyword>
<dbReference type="GO" id="GO:0016987">
    <property type="term" value="F:sigma factor activity"/>
    <property type="evidence" value="ECO:0007669"/>
    <property type="project" value="UniProtKB-KW"/>
</dbReference>
<evidence type="ECO:0000313" key="9">
    <source>
        <dbReference type="Proteomes" id="UP001155034"/>
    </source>
</evidence>
<dbReference type="PANTHER" id="PTHR43133">
    <property type="entry name" value="RNA POLYMERASE ECF-TYPE SIGMA FACTO"/>
    <property type="match status" value="1"/>
</dbReference>
<accession>A0A9X2R7L2</accession>
<evidence type="ECO:0000256" key="3">
    <source>
        <dbReference type="ARBA" id="ARBA00023082"/>
    </source>
</evidence>
<dbReference type="Gene3D" id="1.10.10.10">
    <property type="entry name" value="Winged helix-like DNA-binding domain superfamily/Winged helix DNA-binding domain"/>
    <property type="match status" value="1"/>
</dbReference>
<dbReference type="GO" id="GO:0006352">
    <property type="term" value="P:DNA-templated transcription initiation"/>
    <property type="evidence" value="ECO:0007669"/>
    <property type="project" value="InterPro"/>
</dbReference>
<dbReference type="SUPFAM" id="SSF88659">
    <property type="entry name" value="Sigma3 and sigma4 domains of RNA polymerase sigma factors"/>
    <property type="match status" value="1"/>
</dbReference>
<organism evidence="8 9">
    <name type="scientific">Salinibacter ruber</name>
    <dbReference type="NCBI Taxonomy" id="146919"/>
    <lineage>
        <taxon>Bacteria</taxon>
        <taxon>Pseudomonadati</taxon>
        <taxon>Rhodothermota</taxon>
        <taxon>Rhodothermia</taxon>
        <taxon>Rhodothermales</taxon>
        <taxon>Salinibacteraceae</taxon>
        <taxon>Salinibacter</taxon>
    </lineage>
</organism>
<dbReference type="CDD" id="cd06171">
    <property type="entry name" value="Sigma70_r4"/>
    <property type="match status" value="1"/>
</dbReference>
<dbReference type="SUPFAM" id="SSF88946">
    <property type="entry name" value="Sigma2 domain of RNA polymerase sigma factors"/>
    <property type="match status" value="1"/>
</dbReference>
<evidence type="ECO:0000259" key="7">
    <source>
        <dbReference type="Pfam" id="PF08281"/>
    </source>
</evidence>
<dbReference type="Pfam" id="PF08281">
    <property type="entry name" value="Sigma70_r4_2"/>
    <property type="match status" value="1"/>
</dbReference>
<feature type="domain" description="RNA polymerase sigma-70 region 2" evidence="6">
    <location>
        <begin position="25"/>
        <end position="90"/>
    </location>
</feature>
<comment type="similarity">
    <text evidence="1">Belongs to the sigma-70 factor family. ECF subfamily.</text>
</comment>
<name>A0A9X2R7L2_9BACT</name>
<dbReference type="InterPro" id="IPR039425">
    <property type="entry name" value="RNA_pol_sigma-70-like"/>
</dbReference>
<evidence type="ECO:0000256" key="2">
    <source>
        <dbReference type="ARBA" id="ARBA00023015"/>
    </source>
</evidence>
<dbReference type="InterPro" id="IPR013325">
    <property type="entry name" value="RNA_pol_sigma_r2"/>
</dbReference>
<dbReference type="Gene3D" id="1.10.1740.10">
    <property type="match status" value="1"/>
</dbReference>
<dbReference type="InterPro" id="IPR013249">
    <property type="entry name" value="RNA_pol_sigma70_r4_t2"/>
</dbReference>
<dbReference type="InterPro" id="IPR014284">
    <property type="entry name" value="RNA_pol_sigma-70_dom"/>
</dbReference>